<dbReference type="GO" id="GO:0003676">
    <property type="term" value="F:nucleic acid binding"/>
    <property type="evidence" value="ECO:0007669"/>
    <property type="project" value="InterPro"/>
</dbReference>
<accession>X1TF84</accession>
<dbReference type="Gene3D" id="3.40.1350.10">
    <property type="match status" value="1"/>
</dbReference>
<dbReference type="InterPro" id="IPR011335">
    <property type="entry name" value="Restrct_endonuc-II-like"/>
</dbReference>
<dbReference type="SUPFAM" id="SSF52980">
    <property type="entry name" value="Restriction endonuclease-like"/>
    <property type="match status" value="1"/>
</dbReference>
<protein>
    <submittedName>
        <fullName evidence="1">Uncharacterized protein</fullName>
    </submittedName>
</protein>
<name>X1TF84_9ZZZZ</name>
<gene>
    <name evidence="1" type="ORF">S12H4_12789</name>
</gene>
<organism evidence="1">
    <name type="scientific">marine sediment metagenome</name>
    <dbReference type="NCBI Taxonomy" id="412755"/>
    <lineage>
        <taxon>unclassified sequences</taxon>
        <taxon>metagenomes</taxon>
        <taxon>ecological metagenomes</taxon>
    </lineage>
</organism>
<dbReference type="AlphaFoldDB" id="X1TF84"/>
<dbReference type="InterPro" id="IPR011856">
    <property type="entry name" value="tRNA_endonuc-like_dom_sf"/>
</dbReference>
<comment type="caution">
    <text evidence="1">The sequence shown here is derived from an EMBL/GenBank/DDBJ whole genome shotgun (WGS) entry which is preliminary data.</text>
</comment>
<dbReference type="EMBL" id="BARW01006101">
    <property type="protein sequence ID" value="GAI86260.1"/>
    <property type="molecule type" value="Genomic_DNA"/>
</dbReference>
<reference evidence="1" key="1">
    <citation type="journal article" date="2014" name="Front. Microbiol.">
        <title>High frequency of phylogenetically diverse reductive dehalogenase-homologous genes in deep subseafloor sedimentary metagenomes.</title>
        <authorList>
            <person name="Kawai M."/>
            <person name="Futagami T."/>
            <person name="Toyoda A."/>
            <person name="Takaki Y."/>
            <person name="Nishi S."/>
            <person name="Hori S."/>
            <person name="Arai W."/>
            <person name="Tsubouchi T."/>
            <person name="Morono Y."/>
            <person name="Uchiyama I."/>
            <person name="Ito T."/>
            <person name="Fujiyama A."/>
            <person name="Inagaki F."/>
            <person name="Takami H."/>
        </authorList>
    </citation>
    <scope>NUCLEOTIDE SEQUENCE</scope>
    <source>
        <strain evidence="1">Expedition CK06-06</strain>
    </source>
</reference>
<evidence type="ECO:0000313" key="1">
    <source>
        <dbReference type="EMBL" id="GAI86260.1"/>
    </source>
</evidence>
<sequence>MIFIYVTINDISLIIVYMTKEIWHKSRSEETKKKIGKALRGRKQSLEVIEKRIKTRQNNGFWKDFEKTRKKMSENNAMKGKHGLVGNRIAWDRILKEIPELEKQGFKCIPIGKVIPDIIAIKNGKIYAIEIEYQKPNYLKYNKDNYKGYFEDVIWILR</sequence>
<proteinExistence type="predicted"/>